<dbReference type="InterPro" id="IPR036259">
    <property type="entry name" value="MFS_trans_sf"/>
</dbReference>
<dbReference type="PANTHER" id="PTHR43414:SF1">
    <property type="entry name" value="PEPTIDE PERMEASE"/>
    <property type="match status" value="1"/>
</dbReference>
<dbReference type="PROSITE" id="PS50850">
    <property type="entry name" value="MFS"/>
    <property type="match status" value="1"/>
</dbReference>
<feature type="transmembrane region" description="Helical" evidence="7">
    <location>
        <begin position="346"/>
        <end position="362"/>
    </location>
</feature>
<feature type="transmembrane region" description="Helical" evidence="7">
    <location>
        <begin position="212"/>
        <end position="228"/>
    </location>
</feature>
<dbReference type="PROSITE" id="PS00216">
    <property type="entry name" value="SUGAR_TRANSPORT_1"/>
    <property type="match status" value="1"/>
</dbReference>
<reference evidence="9 10" key="1">
    <citation type="submission" date="2017-01" db="EMBL/GenBank/DDBJ databases">
        <title>Bacillus phylogenomics.</title>
        <authorList>
            <person name="Dunlap C."/>
        </authorList>
    </citation>
    <scope>NUCLEOTIDE SEQUENCE [LARGE SCALE GENOMIC DNA]</scope>
    <source>
        <strain evidence="9 10">NRRL B-41282</strain>
    </source>
</reference>
<feature type="transmembrane region" description="Helical" evidence="7">
    <location>
        <begin position="75"/>
        <end position="92"/>
    </location>
</feature>
<dbReference type="GO" id="GO:0005886">
    <property type="term" value="C:plasma membrane"/>
    <property type="evidence" value="ECO:0007669"/>
    <property type="project" value="UniProtKB-SubCell"/>
</dbReference>
<protein>
    <submittedName>
        <fullName evidence="9">MFS transporter</fullName>
    </submittedName>
</protein>
<dbReference type="GO" id="GO:0022857">
    <property type="term" value="F:transmembrane transporter activity"/>
    <property type="evidence" value="ECO:0007669"/>
    <property type="project" value="InterPro"/>
</dbReference>
<evidence type="ECO:0000256" key="7">
    <source>
        <dbReference type="SAM" id="Phobius"/>
    </source>
</evidence>
<dbReference type="InterPro" id="IPR011701">
    <property type="entry name" value="MFS"/>
</dbReference>
<feature type="transmembrane region" description="Helical" evidence="7">
    <location>
        <begin position="368"/>
        <end position="388"/>
    </location>
</feature>
<feature type="transmembrane region" description="Helical" evidence="7">
    <location>
        <begin position="162"/>
        <end position="183"/>
    </location>
</feature>
<feature type="transmembrane region" description="Helical" evidence="7">
    <location>
        <begin position="12"/>
        <end position="35"/>
    </location>
</feature>
<evidence type="ECO:0000256" key="1">
    <source>
        <dbReference type="ARBA" id="ARBA00004651"/>
    </source>
</evidence>
<keyword evidence="6 7" id="KW-0472">Membrane</keyword>
<keyword evidence="2" id="KW-0813">Transport</keyword>
<dbReference type="PANTHER" id="PTHR43414">
    <property type="entry name" value="MULTIDRUG RESISTANCE PROTEIN MDTG"/>
    <property type="match status" value="1"/>
</dbReference>
<feature type="transmembrane region" description="Helical" evidence="7">
    <location>
        <begin position="280"/>
        <end position="296"/>
    </location>
</feature>
<keyword evidence="10" id="KW-1185">Reference proteome</keyword>
<dbReference type="GeneID" id="92788548"/>
<comment type="subcellular location">
    <subcellularLocation>
        <location evidence="1">Cell membrane</location>
        <topology evidence="1">Multi-pass membrane protein</topology>
    </subcellularLocation>
</comment>
<evidence type="ECO:0000256" key="4">
    <source>
        <dbReference type="ARBA" id="ARBA00022692"/>
    </source>
</evidence>
<dbReference type="Pfam" id="PF07690">
    <property type="entry name" value="MFS_1"/>
    <property type="match status" value="1"/>
</dbReference>
<organism evidence="9 10">
    <name type="scientific">Bacillus swezeyi</name>
    <dbReference type="NCBI Taxonomy" id="1925020"/>
    <lineage>
        <taxon>Bacteria</taxon>
        <taxon>Bacillati</taxon>
        <taxon>Bacillota</taxon>
        <taxon>Bacilli</taxon>
        <taxon>Bacillales</taxon>
        <taxon>Bacillaceae</taxon>
        <taxon>Bacillus</taxon>
    </lineage>
</organism>
<evidence type="ECO:0000313" key="10">
    <source>
        <dbReference type="Proteomes" id="UP000187367"/>
    </source>
</evidence>
<keyword evidence="5 7" id="KW-1133">Transmembrane helix</keyword>
<feature type="transmembrane region" description="Helical" evidence="7">
    <location>
        <begin position="302"/>
        <end position="325"/>
    </location>
</feature>
<evidence type="ECO:0000256" key="3">
    <source>
        <dbReference type="ARBA" id="ARBA00022475"/>
    </source>
</evidence>
<feature type="transmembrane region" description="Helical" evidence="7">
    <location>
        <begin position="41"/>
        <end position="63"/>
    </location>
</feature>
<dbReference type="RefSeq" id="WP_076797418.1">
    <property type="nucleotide sequence ID" value="NZ_CP133085.1"/>
</dbReference>
<keyword evidence="4 7" id="KW-0812">Transmembrane</keyword>
<dbReference type="SUPFAM" id="SSF103473">
    <property type="entry name" value="MFS general substrate transporter"/>
    <property type="match status" value="1"/>
</dbReference>
<comment type="caution">
    <text evidence="9">The sequence shown here is derived from an EMBL/GenBank/DDBJ whole genome shotgun (WGS) entry which is preliminary data.</text>
</comment>
<feature type="transmembrane region" description="Helical" evidence="7">
    <location>
        <begin position="248"/>
        <end position="268"/>
    </location>
</feature>
<keyword evidence="3" id="KW-1003">Cell membrane</keyword>
<evidence type="ECO:0000313" key="9">
    <source>
        <dbReference type="EMBL" id="OMI10115.1"/>
    </source>
</evidence>
<evidence type="ECO:0000256" key="6">
    <source>
        <dbReference type="ARBA" id="ARBA00023136"/>
    </source>
</evidence>
<dbReference type="InterPro" id="IPR020846">
    <property type="entry name" value="MFS_dom"/>
</dbReference>
<feature type="domain" description="Major facilitator superfamily (MFS) profile" evidence="8">
    <location>
        <begin position="1"/>
        <end position="396"/>
    </location>
</feature>
<dbReference type="CDD" id="cd17329">
    <property type="entry name" value="MFS_MdtH_MDR_like"/>
    <property type="match status" value="1"/>
</dbReference>
<dbReference type="InterPro" id="IPR005829">
    <property type="entry name" value="Sugar_transporter_CS"/>
</dbReference>
<dbReference type="AlphaFoldDB" id="A0A1R1QZS9"/>
<name>A0A1R1QZS9_9BACI</name>
<evidence type="ECO:0000256" key="2">
    <source>
        <dbReference type="ARBA" id="ARBA00022448"/>
    </source>
</evidence>
<gene>
    <name evidence="9" type="ORF">BW143_00515</name>
</gene>
<proteinExistence type="predicted"/>
<dbReference type="Proteomes" id="UP000187367">
    <property type="component" value="Unassembled WGS sequence"/>
</dbReference>
<dbReference type="Gene3D" id="1.20.1250.20">
    <property type="entry name" value="MFS general substrate transporter like domains"/>
    <property type="match status" value="1"/>
</dbReference>
<evidence type="ECO:0000256" key="5">
    <source>
        <dbReference type="ARBA" id="ARBA00022989"/>
    </source>
</evidence>
<evidence type="ECO:0000259" key="8">
    <source>
        <dbReference type="PROSITE" id="PS50850"/>
    </source>
</evidence>
<sequence length="408" mass="45067">MKQLRIHPVGWNIILGTLFSRMSVSMSIPFLSIYLTQVKGVSPALTGIIVSVSSLAGIVMSFYGGYLSDLFGRKIVMITSVFCWAFVFTSFIFANSIIAFFVINALNGLCQSIFEPASRALLSDISKEENRLKMFNLRYTAINIGVVFGPLIGLRLGAAKTALPFLIAGLTYFLYGLSLIFSFRKFNIDENNRKEDKTTIATAFHVTRKDKVFLITLFGVILSISGYAHFSTTLPQYFAAKMEDGVTVFSWLLVLNAIVVLIVQYPIVNAMKKFPPIHSIILGNMLISFSLLFFSFSANPVIWGIIVIFFTIGEVLIFSMVDMLVDEIAKPGLKGTYFGATGFNRLGNVIGPWLGGMLLSYFGVNGSIYIFFILFVTTASGIPALFLAKKLLDKSKRSKVDATKSHGM</sequence>
<dbReference type="EMBL" id="MTJL01000001">
    <property type="protein sequence ID" value="OMI10115.1"/>
    <property type="molecule type" value="Genomic_DNA"/>
</dbReference>
<accession>A0A1R1QZS9</accession>